<proteinExistence type="predicted"/>
<evidence type="ECO:0000313" key="2">
    <source>
        <dbReference type="Proteomes" id="UP000605805"/>
    </source>
</evidence>
<sequence length="262" mass="29351">MIVYLGVVPLTYNLELLTNVYTNLAKVGVAGTTIPITSVDGLGLELLEECEAVKHTSQGFVASEQIFDVDECRVDVSRYGIYVHLIESLGMKPIAILPSFLDMASQILLNDRKLVEIPNKTSILIPFLKNVIEELFNIGIDMVVIRDNTISKVFISDTWKARYGYTRDFIAEAYEYIASNAKKLAIYIPKPNTYSIEILTRVSTLKLIGLRTSDESSLYSLLSDYLVSRLVKDGRMVLLGIAVLGKSQEESSIRRVYIKALR</sequence>
<feature type="non-terminal residue" evidence="1">
    <location>
        <position position="262"/>
    </location>
</feature>
<dbReference type="Proteomes" id="UP000605805">
    <property type="component" value="Unassembled WGS sequence"/>
</dbReference>
<dbReference type="AlphaFoldDB" id="A0A832YZ77"/>
<dbReference type="EMBL" id="DQTV01000046">
    <property type="protein sequence ID" value="HIP56961.1"/>
    <property type="molecule type" value="Genomic_DNA"/>
</dbReference>
<gene>
    <name evidence="1" type="ORF">EYH02_02680</name>
</gene>
<evidence type="ECO:0000313" key="1">
    <source>
        <dbReference type="EMBL" id="HIP56961.1"/>
    </source>
</evidence>
<accession>A0A832YZ77</accession>
<reference evidence="1" key="1">
    <citation type="journal article" date="2020" name="ISME J.">
        <title>Gammaproteobacteria mediating utilization of methyl-, sulfur- and petroleum organic compounds in deep ocean hydrothermal plumes.</title>
        <authorList>
            <person name="Zhou Z."/>
            <person name="Liu Y."/>
            <person name="Pan J."/>
            <person name="Cron B.R."/>
            <person name="Toner B.M."/>
            <person name="Anantharaman K."/>
            <person name="Breier J.A."/>
            <person name="Dick G.J."/>
            <person name="Li M."/>
        </authorList>
    </citation>
    <scope>NUCLEOTIDE SEQUENCE</scope>
    <source>
        <strain evidence="1">SZUA-1435</strain>
    </source>
</reference>
<organism evidence="1 2">
    <name type="scientific">Ignisphaera aggregans</name>
    <dbReference type="NCBI Taxonomy" id="334771"/>
    <lineage>
        <taxon>Archaea</taxon>
        <taxon>Thermoproteota</taxon>
        <taxon>Thermoprotei</taxon>
        <taxon>Desulfurococcales</taxon>
        <taxon>Desulfurococcaceae</taxon>
        <taxon>Ignisphaera</taxon>
    </lineage>
</organism>
<comment type="caution">
    <text evidence="1">The sequence shown here is derived from an EMBL/GenBank/DDBJ whole genome shotgun (WGS) entry which is preliminary data.</text>
</comment>
<name>A0A832YZ77_9CREN</name>
<protein>
    <submittedName>
        <fullName evidence="1">Uncharacterized protein</fullName>
    </submittedName>
</protein>